<dbReference type="PANTHER" id="PTHR48190:SF2">
    <property type="entry name" value="PROGRAMMED CELL DEATH PROTEIN 7"/>
    <property type="match status" value="1"/>
</dbReference>
<proteinExistence type="predicted"/>
<feature type="compositionally biased region" description="Polar residues" evidence="1">
    <location>
        <begin position="316"/>
        <end position="341"/>
    </location>
</feature>
<organism evidence="3 4">
    <name type="scientific">Camellia sinensis var. sinensis</name>
    <name type="common">China tea</name>
    <dbReference type="NCBI Taxonomy" id="542762"/>
    <lineage>
        <taxon>Eukaryota</taxon>
        <taxon>Viridiplantae</taxon>
        <taxon>Streptophyta</taxon>
        <taxon>Embryophyta</taxon>
        <taxon>Tracheophyta</taxon>
        <taxon>Spermatophyta</taxon>
        <taxon>Magnoliopsida</taxon>
        <taxon>eudicotyledons</taxon>
        <taxon>Gunneridae</taxon>
        <taxon>Pentapetalae</taxon>
        <taxon>asterids</taxon>
        <taxon>Ericales</taxon>
        <taxon>Theaceae</taxon>
        <taxon>Camellia</taxon>
    </lineage>
</organism>
<evidence type="ECO:0000256" key="1">
    <source>
        <dbReference type="SAM" id="MobiDB-lite"/>
    </source>
</evidence>
<dbReference type="PANTHER" id="PTHR48190">
    <property type="entry name" value="PROGRAMMED CELL DEATH PROTEIN 7"/>
    <property type="match status" value="1"/>
</dbReference>
<dbReference type="STRING" id="542762.A0A4S4EZR5"/>
<dbReference type="InterPro" id="IPR052831">
    <property type="entry name" value="Apoptosis_promoter"/>
</dbReference>
<dbReference type="AlphaFoldDB" id="A0A4S4EZR5"/>
<evidence type="ECO:0000313" key="4">
    <source>
        <dbReference type="Proteomes" id="UP000306102"/>
    </source>
</evidence>
<feature type="compositionally biased region" description="Polar residues" evidence="1">
    <location>
        <begin position="516"/>
        <end position="541"/>
    </location>
</feature>
<reference evidence="3 4" key="1">
    <citation type="journal article" date="2018" name="Proc. Natl. Acad. Sci. U.S.A.">
        <title>Draft genome sequence of Camellia sinensis var. sinensis provides insights into the evolution of the tea genome and tea quality.</title>
        <authorList>
            <person name="Wei C."/>
            <person name="Yang H."/>
            <person name="Wang S."/>
            <person name="Zhao J."/>
            <person name="Liu C."/>
            <person name="Gao L."/>
            <person name="Xia E."/>
            <person name="Lu Y."/>
            <person name="Tai Y."/>
            <person name="She G."/>
            <person name="Sun J."/>
            <person name="Cao H."/>
            <person name="Tong W."/>
            <person name="Gao Q."/>
            <person name="Li Y."/>
            <person name="Deng W."/>
            <person name="Jiang X."/>
            <person name="Wang W."/>
            <person name="Chen Q."/>
            <person name="Zhang S."/>
            <person name="Li H."/>
            <person name="Wu J."/>
            <person name="Wang P."/>
            <person name="Li P."/>
            <person name="Shi C."/>
            <person name="Zheng F."/>
            <person name="Jian J."/>
            <person name="Huang B."/>
            <person name="Shan D."/>
            <person name="Shi M."/>
            <person name="Fang C."/>
            <person name="Yue Y."/>
            <person name="Li F."/>
            <person name="Li D."/>
            <person name="Wei S."/>
            <person name="Han B."/>
            <person name="Jiang C."/>
            <person name="Yin Y."/>
            <person name="Xia T."/>
            <person name="Zhang Z."/>
            <person name="Bennetzen J.L."/>
            <person name="Zhao S."/>
            <person name="Wan X."/>
        </authorList>
    </citation>
    <scope>NUCLEOTIDE SEQUENCE [LARGE SCALE GENOMIC DNA]</scope>
    <source>
        <strain evidence="4">cv. Shuchazao</strain>
        <tissue evidence="3">Leaf</tissue>
    </source>
</reference>
<feature type="transmembrane region" description="Helical" evidence="2">
    <location>
        <begin position="588"/>
        <end position="609"/>
    </location>
</feature>
<comment type="caution">
    <text evidence="3">The sequence shown here is derived from an EMBL/GenBank/DDBJ whole genome shotgun (WGS) entry which is preliminary data.</text>
</comment>
<dbReference type="EMBL" id="SDRB02000760">
    <property type="protein sequence ID" value="THG22633.1"/>
    <property type="molecule type" value="Genomic_DNA"/>
</dbReference>
<dbReference type="GO" id="GO:0005689">
    <property type="term" value="C:U12-type spliceosomal complex"/>
    <property type="evidence" value="ECO:0007669"/>
    <property type="project" value="TreeGrafter"/>
</dbReference>
<evidence type="ECO:0000313" key="3">
    <source>
        <dbReference type="EMBL" id="THG22633.1"/>
    </source>
</evidence>
<evidence type="ECO:0000256" key="2">
    <source>
        <dbReference type="SAM" id="Phobius"/>
    </source>
</evidence>
<sequence>MQPTNSMNPMTHPMIPMNRPIQFTHTMPQPWFPILPSAPPLSTAFWQNTNVLDSLQDLRNTIDLAKAMKKELEGLIRIKDGKGSAVDVDTGSTETSLLSLPRFLDNNKIDLLSRESCPLQAANAIISKLGAQLKPFGVATNETSPWEEKSAAVRLANKMQKSKQNKNWRKRKRRRIAEMLAKEHEQFDKADQEADEWRAREIANVIAKRKVEKMKEIAKLKAKEEKKILESELELVLIVEKLQELRSIRIQKLKKQGHFLPEEDDKFLEKVQAAVEEEERQEMAAADTDAAKEAIATAEDFRKIIQTREPDLKVASGNNGQNEDSQDQTTQSENIRGSSAVTGEESRKLGSEGQSHVRAYDSVAGLPIEFYHYYHGSNTDMGTLIEPVWYLLYLRLFLVLIVLVVHAWVHVRRTWDQYIRPGGSFNQDYDSQLELVLIVEKLQELRSIRIQKLKKQGHFLPEEDDKFLEKVQAAVEEEERQEMAAADTDAAKEAIATAEDFRKIIQTREPDLKVASGNNGQNEDSQDQTTQSENIRGSSAVTGEESRKLGSEGQSHVRAYDSVAGLPIEFYHYYHGSNTDMGTLIEPVWYLLYLRLFLVLIVLVVHAWVHVCAQALY</sequence>
<feature type="transmembrane region" description="Helical" evidence="2">
    <location>
        <begin position="388"/>
        <end position="409"/>
    </location>
</feature>
<feature type="region of interest" description="Disordered" evidence="1">
    <location>
        <begin position="512"/>
        <end position="553"/>
    </location>
</feature>
<gene>
    <name evidence="3" type="ORF">TEA_028354</name>
</gene>
<name>A0A4S4EZR5_CAMSN</name>
<protein>
    <submittedName>
        <fullName evidence="3">Uncharacterized protein</fullName>
    </submittedName>
</protein>
<keyword evidence="2" id="KW-0472">Membrane</keyword>
<accession>A0A4S4EZR5</accession>
<keyword evidence="2" id="KW-1133">Transmembrane helix</keyword>
<feature type="region of interest" description="Disordered" evidence="1">
    <location>
        <begin position="312"/>
        <end position="353"/>
    </location>
</feature>
<keyword evidence="4" id="KW-1185">Reference proteome</keyword>
<keyword evidence="2" id="KW-0812">Transmembrane</keyword>
<dbReference type="Proteomes" id="UP000306102">
    <property type="component" value="Unassembled WGS sequence"/>
</dbReference>